<comment type="subcellular location">
    <subcellularLocation>
        <location evidence="1">Membrane</location>
        <topology evidence="1">Single-pass membrane protein</topology>
    </subcellularLocation>
</comment>
<evidence type="ECO:0000256" key="3">
    <source>
        <dbReference type="ARBA" id="ARBA00022692"/>
    </source>
</evidence>
<evidence type="ECO:0000313" key="10">
    <source>
        <dbReference type="Proteomes" id="UP000469430"/>
    </source>
</evidence>
<dbReference type="InterPro" id="IPR010201">
    <property type="entry name" value="HflK"/>
</dbReference>
<dbReference type="EMBL" id="WTYJ01000003">
    <property type="protein sequence ID" value="MXP00289.1"/>
    <property type="molecule type" value="Genomic_DNA"/>
</dbReference>
<feature type="domain" description="Band 7" evidence="8">
    <location>
        <begin position="127"/>
        <end position="294"/>
    </location>
</feature>
<reference evidence="9 10" key="1">
    <citation type="submission" date="2019-12" db="EMBL/GenBank/DDBJ databases">
        <title>Genomic-based taxomic classification of the family Erythrobacteraceae.</title>
        <authorList>
            <person name="Xu L."/>
        </authorList>
    </citation>
    <scope>NUCLEOTIDE SEQUENCE [LARGE SCALE GENOMIC DNA]</scope>
    <source>
        <strain evidence="9 10">S36</strain>
    </source>
</reference>
<feature type="region of interest" description="Disordered" evidence="6">
    <location>
        <begin position="370"/>
        <end position="389"/>
    </location>
</feature>
<dbReference type="SMART" id="SM00244">
    <property type="entry name" value="PHB"/>
    <property type="match status" value="1"/>
</dbReference>
<dbReference type="Proteomes" id="UP000469430">
    <property type="component" value="Unassembled WGS sequence"/>
</dbReference>
<keyword evidence="3 7" id="KW-0812">Transmembrane</keyword>
<dbReference type="Pfam" id="PF01145">
    <property type="entry name" value="Band_7"/>
    <property type="match status" value="1"/>
</dbReference>
<accession>A0A6I4U0A0</accession>
<feature type="compositionally biased region" description="Basic and acidic residues" evidence="6">
    <location>
        <begin position="40"/>
        <end position="52"/>
    </location>
</feature>
<dbReference type="PANTHER" id="PTHR43327:SF2">
    <property type="entry name" value="MODULATOR OF FTSH PROTEASE HFLK"/>
    <property type="match status" value="1"/>
</dbReference>
<proteinExistence type="inferred from homology"/>
<dbReference type="InterPro" id="IPR036013">
    <property type="entry name" value="Band_7/SPFH_dom_sf"/>
</dbReference>
<feature type="transmembrane region" description="Helical" evidence="7">
    <location>
        <begin position="111"/>
        <end position="129"/>
    </location>
</feature>
<dbReference type="GO" id="GO:0016020">
    <property type="term" value="C:membrane"/>
    <property type="evidence" value="ECO:0007669"/>
    <property type="project" value="UniProtKB-SubCell"/>
</dbReference>
<keyword evidence="4 7" id="KW-1133">Transmembrane helix</keyword>
<evidence type="ECO:0000256" key="2">
    <source>
        <dbReference type="ARBA" id="ARBA00006971"/>
    </source>
</evidence>
<comment type="similarity">
    <text evidence="2">Belongs to the band 7/mec-2 family. HflK subfamily.</text>
</comment>
<dbReference type="GO" id="GO:0006508">
    <property type="term" value="P:proteolysis"/>
    <property type="evidence" value="ECO:0007669"/>
    <property type="project" value="UniProtKB-KW"/>
</dbReference>
<dbReference type="SUPFAM" id="SSF117892">
    <property type="entry name" value="Band 7/SPFH domain"/>
    <property type="match status" value="1"/>
</dbReference>
<dbReference type="InterPro" id="IPR050710">
    <property type="entry name" value="Band7/mec-2_domain"/>
</dbReference>
<evidence type="ECO:0000256" key="6">
    <source>
        <dbReference type="SAM" id="MobiDB-lite"/>
    </source>
</evidence>
<feature type="compositionally biased region" description="Basic and acidic residues" evidence="6">
    <location>
        <begin position="65"/>
        <end position="88"/>
    </location>
</feature>
<dbReference type="PANTHER" id="PTHR43327">
    <property type="entry name" value="STOMATIN-LIKE PROTEIN 2, MITOCHONDRIAL"/>
    <property type="match status" value="1"/>
</dbReference>
<sequence length="389" mass="41339">MKDRLGGLSGRIGLAMAGGRSPWGKPGGSGNSGGGGGDDGGDKPPSGDDAPRGPRNPWLPGGSSGEERPRRSASIEDIFKNRGPEGPRRSGGGGPGGPNFRMPRRAGGGSWLPLAVAAVVGVGLLLTMVHQVGAKEQGLVTTAGKYSRTLPPGLHMTGPWPIQSVEVADVTSIRSVAIPDGNEERLILTSDQNLVDLSYRVRWNIKDLAQFRFQLADPVETISEVAEAAMRAAVAEHKLDQVISGAGRAQIEERVRVRTQQVLDAYRAGVIIQGVDIAKADPPARVVEAFKDVSAAQQDADAEANKAEAYAQQVLARAQGDAAAFDRIYAEYKLAPEVTRRRMYYETMESVLGKTDKTIVETGNVTPYLPLPEIQRRSQQAQPPAPGAQ</sequence>
<dbReference type="Gene3D" id="3.30.479.30">
    <property type="entry name" value="Band 7 domain"/>
    <property type="match status" value="1"/>
</dbReference>
<dbReference type="OrthoDB" id="9779595at2"/>
<evidence type="ECO:0000256" key="4">
    <source>
        <dbReference type="ARBA" id="ARBA00022989"/>
    </source>
</evidence>
<dbReference type="AlphaFoldDB" id="A0A6I4U0A0"/>
<name>A0A6I4U0A0_9SPHN</name>
<evidence type="ECO:0000259" key="8">
    <source>
        <dbReference type="SMART" id="SM00244"/>
    </source>
</evidence>
<keyword evidence="5 7" id="KW-0472">Membrane</keyword>
<gene>
    <name evidence="9" type="ORF">GRI97_14945</name>
</gene>
<organism evidence="9 10">
    <name type="scientific">Croceibacterium xixiisoli</name>
    <dbReference type="NCBI Taxonomy" id="1476466"/>
    <lineage>
        <taxon>Bacteria</taxon>
        <taxon>Pseudomonadati</taxon>
        <taxon>Pseudomonadota</taxon>
        <taxon>Alphaproteobacteria</taxon>
        <taxon>Sphingomonadales</taxon>
        <taxon>Erythrobacteraceae</taxon>
        <taxon>Croceibacterium</taxon>
    </lineage>
</organism>
<evidence type="ECO:0000256" key="5">
    <source>
        <dbReference type="ARBA" id="ARBA00023136"/>
    </source>
</evidence>
<comment type="caution">
    <text evidence="9">The sequence shown here is derived from an EMBL/GenBank/DDBJ whole genome shotgun (WGS) entry which is preliminary data.</text>
</comment>
<feature type="region of interest" description="Disordered" evidence="6">
    <location>
        <begin position="1"/>
        <end position="104"/>
    </location>
</feature>
<feature type="compositionally biased region" description="Gly residues" evidence="6">
    <location>
        <begin position="25"/>
        <end position="38"/>
    </location>
</feature>
<dbReference type="CDD" id="cd03404">
    <property type="entry name" value="SPFH_HflK"/>
    <property type="match status" value="1"/>
</dbReference>
<evidence type="ECO:0000256" key="1">
    <source>
        <dbReference type="ARBA" id="ARBA00004167"/>
    </source>
</evidence>
<keyword evidence="10" id="KW-1185">Reference proteome</keyword>
<evidence type="ECO:0000256" key="7">
    <source>
        <dbReference type="SAM" id="Phobius"/>
    </source>
</evidence>
<keyword evidence="9" id="KW-0378">Hydrolase</keyword>
<evidence type="ECO:0000313" key="9">
    <source>
        <dbReference type="EMBL" id="MXP00289.1"/>
    </source>
</evidence>
<dbReference type="GO" id="GO:0008233">
    <property type="term" value="F:peptidase activity"/>
    <property type="evidence" value="ECO:0007669"/>
    <property type="project" value="UniProtKB-KW"/>
</dbReference>
<keyword evidence="9" id="KW-0645">Protease</keyword>
<dbReference type="InterPro" id="IPR001107">
    <property type="entry name" value="Band_7"/>
</dbReference>
<protein>
    <submittedName>
        <fullName evidence="9">Protease modulator HflK</fullName>
    </submittedName>
</protein>